<geneLocation type="plasmid" evidence="6 7">
    <name>C</name>
</geneLocation>
<keyword evidence="4" id="KW-0804">Transcription</keyword>
<dbReference type="InterPro" id="IPR051054">
    <property type="entry name" value="SorC_transcr_regulators"/>
</dbReference>
<feature type="domain" description="Sugar-binding" evidence="5">
    <location>
        <begin position="163"/>
        <end position="415"/>
    </location>
</feature>
<organism evidence="6 7">
    <name type="scientific">Sinorhizobium americanum</name>
    <dbReference type="NCBI Taxonomy" id="194963"/>
    <lineage>
        <taxon>Bacteria</taxon>
        <taxon>Pseudomonadati</taxon>
        <taxon>Pseudomonadota</taxon>
        <taxon>Alphaproteobacteria</taxon>
        <taxon>Hyphomicrobiales</taxon>
        <taxon>Rhizobiaceae</taxon>
        <taxon>Sinorhizobium/Ensifer group</taxon>
        <taxon>Sinorhizobium</taxon>
    </lineage>
</organism>
<dbReference type="Proteomes" id="UP000182306">
    <property type="component" value="Plasmid C"/>
</dbReference>
<dbReference type="PANTHER" id="PTHR34294">
    <property type="entry name" value="TRANSCRIPTIONAL REGULATOR-RELATED"/>
    <property type="match status" value="1"/>
</dbReference>
<dbReference type="AlphaFoldDB" id="A0A1L3LZ00"/>
<dbReference type="InterPro" id="IPR007324">
    <property type="entry name" value="Sugar-bd_dom_put"/>
</dbReference>
<dbReference type="Pfam" id="PF04198">
    <property type="entry name" value="Sugar-bind"/>
    <property type="match status" value="1"/>
</dbReference>
<dbReference type="Gene3D" id="1.10.10.10">
    <property type="entry name" value="Winged helix-like DNA-binding domain superfamily/Winged helix DNA-binding domain"/>
    <property type="match status" value="1"/>
</dbReference>
<evidence type="ECO:0000259" key="5">
    <source>
        <dbReference type="Pfam" id="PF04198"/>
    </source>
</evidence>
<evidence type="ECO:0000256" key="4">
    <source>
        <dbReference type="ARBA" id="ARBA00023163"/>
    </source>
</evidence>
<sequence length="423" mass="46999">MFTMARCQHLFRQRWLPKAEHQWQMTTICANIRCVAETMAGEWADGRSDDKVRPSSWRNGFWPLGLCRSCSPRQEEVKSPRQCDIDRYACRTHEERKMQITSPVVMAQSESERLRARVVWLYHVENYTQNDIAKQLGINRVMVVRLLAEARRRNEVRVSISSPLSDMVALERDLEIAFGVTRAIVAPFSDPDGDPTKVIAAAAGTLISAMMKSGMIVGVGWGRTLYNTLPFIAGANLEDFRVVSLLGGISAARRFNPAEFAWQFAELFMGEGFLVPAPAVVDSPETKHALLERCGLAAIFEMADKLDVALLSVGGISALTTSYRTGYLSEADRRSLIDAGAVGDVLYNFIDKQGNLIDHEVNSRVISVNLDRLRRTPERVLISGGPEKLHALLASLTTIKPTTFVTDEQTAKALLLAAEQTNT</sequence>
<reference evidence="6 7" key="1">
    <citation type="submission" date="2015-10" db="EMBL/GenBank/DDBJ databases">
        <title>Genomic differences between typical nodule nitrogen-fixing rhizobial strains and those coming from bean seeds.</title>
        <authorList>
            <person name="Peralta H."/>
            <person name="Aguilar-Vera A."/>
            <person name="Diaz R."/>
            <person name="Mora Y."/>
            <person name="Martinez-Batallar G."/>
            <person name="Salazar E."/>
            <person name="Vargas-Lagunas C."/>
            <person name="Encarnacion S."/>
            <person name="Girard L."/>
            <person name="Mora J."/>
        </authorList>
    </citation>
    <scope>NUCLEOTIDE SEQUENCE [LARGE SCALE GENOMIC DNA]</scope>
    <source>
        <strain evidence="6 7">CFNEI 73</strain>
        <plasmid evidence="6 7">C</plasmid>
    </source>
</reference>
<evidence type="ECO:0000313" key="7">
    <source>
        <dbReference type="Proteomes" id="UP000182306"/>
    </source>
</evidence>
<dbReference type="SUPFAM" id="SSF100950">
    <property type="entry name" value="NagB/RpiA/CoA transferase-like"/>
    <property type="match status" value="1"/>
</dbReference>
<gene>
    <name evidence="6" type="primary">deoR</name>
    <name evidence="6" type="ORF">SAMCFNEI73_pC1618</name>
</gene>
<evidence type="ECO:0000256" key="1">
    <source>
        <dbReference type="ARBA" id="ARBA00010466"/>
    </source>
</evidence>
<keyword evidence="7" id="KW-1185">Reference proteome</keyword>
<dbReference type="InterPro" id="IPR036388">
    <property type="entry name" value="WH-like_DNA-bd_sf"/>
</dbReference>
<accession>A0A1L3LZ00</accession>
<keyword evidence="2" id="KW-0805">Transcription regulation</keyword>
<dbReference type="KEGG" id="same:SAMCFNEI73_pC1618"/>
<evidence type="ECO:0000256" key="3">
    <source>
        <dbReference type="ARBA" id="ARBA00023125"/>
    </source>
</evidence>
<dbReference type="Gene3D" id="3.40.50.1360">
    <property type="match status" value="1"/>
</dbReference>
<proteinExistence type="inferred from homology"/>
<dbReference type="EMBL" id="CP013110">
    <property type="protein sequence ID" value="APG95322.1"/>
    <property type="molecule type" value="Genomic_DNA"/>
</dbReference>
<dbReference type="PANTHER" id="PTHR34294:SF1">
    <property type="entry name" value="TRANSCRIPTIONAL REGULATOR LSRR"/>
    <property type="match status" value="1"/>
</dbReference>
<dbReference type="GO" id="GO:0003677">
    <property type="term" value="F:DNA binding"/>
    <property type="evidence" value="ECO:0007669"/>
    <property type="project" value="UniProtKB-KW"/>
</dbReference>
<name>A0A1L3LZ00_9HYPH</name>
<keyword evidence="6" id="KW-0614">Plasmid</keyword>
<dbReference type="InterPro" id="IPR037171">
    <property type="entry name" value="NagB/RpiA_transferase-like"/>
</dbReference>
<dbReference type="GO" id="GO:0030246">
    <property type="term" value="F:carbohydrate binding"/>
    <property type="evidence" value="ECO:0007669"/>
    <property type="project" value="InterPro"/>
</dbReference>
<evidence type="ECO:0000256" key="2">
    <source>
        <dbReference type="ARBA" id="ARBA00023015"/>
    </source>
</evidence>
<comment type="similarity">
    <text evidence="1">Belongs to the SorC transcriptional regulatory family.</text>
</comment>
<keyword evidence="3" id="KW-0238">DNA-binding</keyword>
<protein>
    <submittedName>
        <fullName evidence="6">Deoxyribonucleoside regulator</fullName>
    </submittedName>
</protein>
<evidence type="ECO:0000313" key="6">
    <source>
        <dbReference type="EMBL" id="APG95322.1"/>
    </source>
</evidence>